<dbReference type="GO" id="GO:0046872">
    <property type="term" value="F:metal ion binding"/>
    <property type="evidence" value="ECO:0007669"/>
    <property type="project" value="UniProtKB-KW"/>
</dbReference>
<dbReference type="AlphaFoldDB" id="A0AAU7LNH9"/>
<dbReference type="EMBL" id="CP157675">
    <property type="protein sequence ID" value="XBP68988.1"/>
    <property type="molecule type" value="Genomic_DNA"/>
</dbReference>
<dbReference type="Pfam" id="PF01814">
    <property type="entry name" value="Hemerythrin"/>
    <property type="match status" value="1"/>
</dbReference>
<accession>A0AAU7LNH9</accession>
<keyword evidence="4" id="KW-0408">Iron</keyword>
<dbReference type="InterPro" id="IPR016131">
    <property type="entry name" value="Haemerythrin_Fe_BS"/>
</dbReference>
<dbReference type="InterPro" id="IPR035938">
    <property type="entry name" value="Hemerythrin-like_sf"/>
</dbReference>
<dbReference type="GO" id="GO:0005344">
    <property type="term" value="F:oxygen carrier activity"/>
    <property type="evidence" value="ECO:0007669"/>
    <property type="project" value="UniProtKB-KW"/>
</dbReference>
<dbReference type="InterPro" id="IPR050669">
    <property type="entry name" value="Hemerythrin"/>
</dbReference>
<dbReference type="SUPFAM" id="SSF47188">
    <property type="entry name" value="Hemerythrin-like"/>
    <property type="match status" value="1"/>
</dbReference>
<organism evidence="6">
    <name type="scientific">Polaromonas hydrogenivorans</name>
    <dbReference type="NCBI Taxonomy" id="335476"/>
    <lineage>
        <taxon>Bacteria</taxon>
        <taxon>Pseudomonadati</taxon>
        <taxon>Pseudomonadota</taxon>
        <taxon>Betaproteobacteria</taxon>
        <taxon>Burkholderiales</taxon>
        <taxon>Comamonadaceae</taxon>
        <taxon>Polaromonas</taxon>
    </lineage>
</organism>
<proteinExistence type="inferred from homology"/>
<comment type="similarity">
    <text evidence="1">Belongs to the hemerythrin family.</text>
</comment>
<reference evidence="6" key="1">
    <citation type="submission" date="2024-05" db="EMBL/GenBank/DDBJ databases">
        <authorList>
            <person name="Bunk B."/>
            <person name="Swiderski J."/>
            <person name="Sproer C."/>
            <person name="Thiel V."/>
        </authorList>
    </citation>
    <scope>NUCLEOTIDE SEQUENCE</scope>
    <source>
        <strain evidence="6">DSM 17735</strain>
    </source>
</reference>
<dbReference type="Gene3D" id="1.20.120.50">
    <property type="entry name" value="Hemerythrin-like"/>
    <property type="match status" value="1"/>
</dbReference>
<dbReference type="PANTHER" id="PTHR37164:SF1">
    <property type="entry name" value="BACTERIOHEMERYTHRIN"/>
    <property type="match status" value="1"/>
</dbReference>
<dbReference type="PROSITE" id="PS00550">
    <property type="entry name" value="HEMERYTHRINS"/>
    <property type="match status" value="1"/>
</dbReference>
<dbReference type="InterPro" id="IPR012312">
    <property type="entry name" value="Hemerythrin-like"/>
</dbReference>
<dbReference type="NCBIfam" id="TIGR02481">
    <property type="entry name" value="hemeryth_dom"/>
    <property type="match status" value="1"/>
</dbReference>
<evidence type="ECO:0000313" key="6">
    <source>
        <dbReference type="EMBL" id="XBP68988.1"/>
    </source>
</evidence>
<evidence type="ECO:0000256" key="3">
    <source>
        <dbReference type="ARBA" id="ARBA00022723"/>
    </source>
</evidence>
<evidence type="ECO:0000256" key="1">
    <source>
        <dbReference type="ARBA" id="ARBA00010587"/>
    </source>
</evidence>
<dbReference type="PANTHER" id="PTHR37164">
    <property type="entry name" value="BACTERIOHEMERYTHRIN"/>
    <property type="match status" value="1"/>
</dbReference>
<keyword evidence="3" id="KW-0479">Metal-binding</keyword>
<gene>
    <name evidence="6" type="ORF">ABLV49_13890</name>
</gene>
<feature type="domain" description="Hemerythrin-like" evidence="5">
    <location>
        <begin position="24"/>
        <end position="129"/>
    </location>
</feature>
<protein>
    <submittedName>
        <fullName evidence="6">Hemerythrin domain-containing protein</fullName>
    </submittedName>
</protein>
<keyword evidence="2" id="KW-0813">Transport</keyword>
<keyword evidence="2" id="KW-0561">Oxygen transport</keyword>
<dbReference type="RefSeq" id="WP_349277252.1">
    <property type="nucleotide sequence ID" value="NZ_CBCSCU010000077.1"/>
</dbReference>
<evidence type="ECO:0000259" key="5">
    <source>
        <dbReference type="Pfam" id="PF01814"/>
    </source>
</evidence>
<dbReference type="InterPro" id="IPR012827">
    <property type="entry name" value="Hemerythrin_metal-bd"/>
</dbReference>
<evidence type="ECO:0000256" key="2">
    <source>
        <dbReference type="ARBA" id="ARBA00022621"/>
    </source>
</evidence>
<dbReference type="CDD" id="cd12107">
    <property type="entry name" value="Hemerythrin"/>
    <property type="match status" value="1"/>
</dbReference>
<sequence length="152" mass="17391">MTPTEPLDASESLQWSDQFLLGYTPIDEVHQEFVDLIGQMQRAEDAALPALLAQFSVHLQHHFEMENEWMVTTEFPPRECHMDEHAAVMQSVEEVQTLLVQGNVAICRDLVEHLAQWFPQHADQLDSALAHWMFSKTMGGKPVVLRRGLSLR</sequence>
<evidence type="ECO:0000256" key="4">
    <source>
        <dbReference type="ARBA" id="ARBA00023004"/>
    </source>
</evidence>
<name>A0AAU7LNH9_9BURK</name>